<dbReference type="Proteomes" id="UP000092462">
    <property type="component" value="Unassembled WGS sequence"/>
</dbReference>
<sequence>MASGGEKRWIGSGVFNPQSGVGSAMPEWKKELIQRRKNLAKCMTAIPGDRERENPVWIEQL</sequence>
<name>A0A1B0DBQ2_PHLPP</name>
<organism evidence="1 2">
    <name type="scientific">Phlebotomus papatasi</name>
    <name type="common">Sandfly</name>
    <dbReference type="NCBI Taxonomy" id="29031"/>
    <lineage>
        <taxon>Eukaryota</taxon>
        <taxon>Metazoa</taxon>
        <taxon>Ecdysozoa</taxon>
        <taxon>Arthropoda</taxon>
        <taxon>Hexapoda</taxon>
        <taxon>Insecta</taxon>
        <taxon>Pterygota</taxon>
        <taxon>Neoptera</taxon>
        <taxon>Endopterygota</taxon>
        <taxon>Diptera</taxon>
        <taxon>Nematocera</taxon>
        <taxon>Psychodoidea</taxon>
        <taxon>Psychodidae</taxon>
        <taxon>Phlebotomus</taxon>
        <taxon>Phlebotomus</taxon>
    </lineage>
</organism>
<evidence type="ECO:0000313" key="1">
    <source>
        <dbReference type="EnsemblMetazoa" id="PPAI005241-PA"/>
    </source>
</evidence>
<accession>A0A1B0DBQ2</accession>
<dbReference type="VEuPathDB" id="VectorBase:PPAI005241"/>
<proteinExistence type="predicted"/>
<dbReference type="VEuPathDB" id="VectorBase:PPAPM1_001307"/>
<dbReference type="EnsemblMetazoa" id="PPAI005241-RA">
    <property type="protein sequence ID" value="PPAI005241-PA"/>
    <property type="gene ID" value="PPAI005241"/>
</dbReference>
<dbReference type="EMBL" id="AJVK01030185">
    <property type="status" value="NOT_ANNOTATED_CDS"/>
    <property type="molecule type" value="Genomic_DNA"/>
</dbReference>
<evidence type="ECO:0000313" key="2">
    <source>
        <dbReference type="Proteomes" id="UP000092462"/>
    </source>
</evidence>
<dbReference type="AlphaFoldDB" id="A0A1B0DBQ2"/>
<keyword evidence="2" id="KW-1185">Reference proteome</keyword>
<reference evidence="1" key="1">
    <citation type="submission" date="2022-08" db="UniProtKB">
        <authorList>
            <consortium name="EnsemblMetazoa"/>
        </authorList>
    </citation>
    <scope>IDENTIFICATION</scope>
    <source>
        <strain evidence="1">Israel</strain>
    </source>
</reference>
<protein>
    <submittedName>
        <fullName evidence="1">Uncharacterized protein</fullName>
    </submittedName>
</protein>